<gene>
    <name evidence="2" type="ORF">BKE30_03540</name>
</gene>
<dbReference type="AlphaFoldDB" id="A0A1S8CY12"/>
<evidence type="ECO:0008006" key="4">
    <source>
        <dbReference type="Google" id="ProtNLM"/>
    </source>
</evidence>
<dbReference type="OrthoDB" id="7055830at2"/>
<feature type="region of interest" description="Disordered" evidence="1">
    <location>
        <begin position="1"/>
        <end position="21"/>
    </location>
</feature>
<reference evidence="2 3" key="1">
    <citation type="submission" date="2016-10" db="EMBL/GenBank/DDBJ databases">
        <title>Draft Genome sequence of Alkanindiges sp. strain H1.</title>
        <authorList>
            <person name="Subhash Y."/>
            <person name="Lee S."/>
        </authorList>
    </citation>
    <scope>NUCLEOTIDE SEQUENCE [LARGE SCALE GENOMIC DNA]</scope>
    <source>
        <strain evidence="2 3">H1</strain>
    </source>
</reference>
<dbReference type="RefSeq" id="WP_076877283.1">
    <property type="nucleotide sequence ID" value="NZ_MLCN01000008.1"/>
</dbReference>
<sequence length="373" mass="41923">MTQLSDQSSGQAPDHTVQSVDPASQARLLAEQLLEAQVAFVKARLNSAELSDQASSLINFCLEQGKDITLEEVVSAESIREVVQVYAFDLNLGAGMIELIGAMAQRLYSEANHLAPTLQTLISSQQLEQWIDKILELDQVRHHLVQAVLQSPAAHEVIGQIISSLLKKQLPNWREQISLQLGEGWLAKTPLLPRLMKLLLQQEEKLLAIAEQHLSQFIQNQGTQLLGLDAAELKDIAWQVWLNIKDLPLNELSSGIEALDIEEFFVLIYELWRELRQTEYLQRLIFTGIDVFFEVYGDYPVSELLEEIGISKQHLINDANRFLPQAIAALNQHQVLDQLIRLQLSDFYLSPSTLNLIQQGLLTATAIQPASPE</sequence>
<evidence type="ECO:0000256" key="1">
    <source>
        <dbReference type="SAM" id="MobiDB-lite"/>
    </source>
</evidence>
<accession>A0A1S8CY12</accession>
<name>A0A1S8CY12_9GAMM</name>
<dbReference type="EMBL" id="MLCN01000008">
    <property type="protein sequence ID" value="ONG41525.1"/>
    <property type="molecule type" value="Genomic_DNA"/>
</dbReference>
<keyword evidence="3" id="KW-1185">Reference proteome</keyword>
<evidence type="ECO:0000313" key="2">
    <source>
        <dbReference type="EMBL" id="ONG41525.1"/>
    </source>
</evidence>
<organism evidence="2 3">
    <name type="scientific">Alkanindiges hydrocarboniclasticus</name>
    <dbReference type="NCBI Taxonomy" id="1907941"/>
    <lineage>
        <taxon>Bacteria</taxon>
        <taxon>Pseudomonadati</taxon>
        <taxon>Pseudomonadota</taxon>
        <taxon>Gammaproteobacteria</taxon>
        <taxon>Moraxellales</taxon>
        <taxon>Moraxellaceae</taxon>
        <taxon>Alkanindiges</taxon>
    </lineage>
</organism>
<evidence type="ECO:0000313" key="3">
    <source>
        <dbReference type="Proteomes" id="UP000192132"/>
    </source>
</evidence>
<dbReference type="STRING" id="1907941.BKE30_03540"/>
<dbReference type="Proteomes" id="UP000192132">
    <property type="component" value="Unassembled WGS sequence"/>
</dbReference>
<comment type="caution">
    <text evidence="2">The sequence shown here is derived from an EMBL/GenBank/DDBJ whole genome shotgun (WGS) entry which is preliminary data.</text>
</comment>
<proteinExistence type="predicted"/>
<protein>
    <recommendedName>
        <fullName evidence="4">DUF2336 domain-containing protein</fullName>
    </recommendedName>
</protein>